<proteinExistence type="predicted"/>
<evidence type="ECO:0000313" key="2">
    <source>
        <dbReference type="Proteomes" id="UP000199681"/>
    </source>
</evidence>
<reference evidence="1 2" key="1">
    <citation type="submission" date="2016-10" db="EMBL/GenBank/DDBJ databases">
        <authorList>
            <person name="Varghese N."/>
            <person name="Submissions S."/>
        </authorList>
    </citation>
    <scope>NUCLEOTIDE SEQUENCE [LARGE SCALE GENOMIC DNA]</scope>
    <source>
        <strain evidence="1 2">GMCC 1.11211</strain>
    </source>
</reference>
<protein>
    <submittedName>
        <fullName evidence="1">Uncharacterized protein</fullName>
    </submittedName>
</protein>
<keyword evidence="2" id="KW-1185">Reference proteome</keyword>
<sequence>MGAVSLLSGDREHIAVGRRKPGCALQRDEMFQMGGSLGQSGSLAVWIQALRAA</sequence>
<name>A0ABY1E9F7_9MICO</name>
<comment type="caution">
    <text evidence="1">The sequence shown here is derived from an EMBL/GenBank/DDBJ whole genome shotgun (WGS) entry which is preliminary data.</text>
</comment>
<accession>A0ABY1E9F7</accession>
<gene>
    <name evidence="1" type="ORF">SAMN05216274_101253</name>
</gene>
<evidence type="ECO:0000313" key="1">
    <source>
        <dbReference type="EMBL" id="SFH18746.1"/>
    </source>
</evidence>
<dbReference type="Proteomes" id="UP000199681">
    <property type="component" value="Unassembled WGS sequence"/>
</dbReference>
<organism evidence="1 2">
    <name type="scientific">Cryobacterium levicorallinum</name>
    <dbReference type="NCBI Taxonomy" id="995038"/>
    <lineage>
        <taxon>Bacteria</taxon>
        <taxon>Bacillati</taxon>
        <taxon>Actinomycetota</taxon>
        <taxon>Actinomycetes</taxon>
        <taxon>Micrococcales</taxon>
        <taxon>Microbacteriaceae</taxon>
        <taxon>Cryobacterium</taxon>
    </lineage>
</organism>
<dbReference type="EMBL" id="FOPW01000001">
    <property type="protein sequence ID" value="SFH18746.1"/>
    <property type="molecule type" value="Genomic_DNA"/>
</dbReference>